<name>A0ABY7ES93_MYAAR</name>
<evidence type="ECO:0000313" key="2">
    <source>
        <dbReference type="Proteomes" id="UP001164746"/>
    </source>
</evidence>
<protein>
    <submittedName>
        <fullName evidence="1">Uncharacterized protein</fullName>
    </submittedName>
</protein>
<accession>A0ABY7ES93</accession>
<gene>
    <name evidence="1" type="ORF">MAR_027040</name>
</gene>
<proteinExistence type="predicted"/>
<dbReference type="Proteomes" id="UP001164746">
    <property type="component" value="Chromosome 8"/>
</dbReference>
<sequence>MCQTNSAATAHADGNSPKMIFEVLWCIDLQYSSPAAFVVGHRCRIWLVAVHERSEHLQLRKRASHSVTVKDWKFKLGANDQGFQTVHASDFATHDRYNVCFANLFVSTFSPFRVIVNINHSVLLLYFDAIFVAWLTLSLLPTSPNPAATAISVAVTTRPSVFDDSANTSDSETIRNPALCGPTFICSLPLTTAFLTSTTKTDADDVRHTEISSDTANFNLGRGFSREPILQNTNICACATDIAYQCFFQTSQTTDFQTRSISDGSLSRRMS</sequence>
<organism evidence="1 2">
    <name type="scientific">Mya arenaria</name>
    <name type="common">Soft-shell clam</name>
    <dbReference type="NCBI Taxonomy" id="6604"/>
    <lineage>
        <taxon>Eukaryota</taxon>
        <taxon>Metazoa</taxon>
        <taxon>Spiralia</taxon>
        <taxon>Lophotrochozoa</taxon>
        <taxon>Mollusca</taxon>
        <taxon>Bivalvia</taxon>
        <taxon>Autobranchia</taxon>
        <taxon>Heteroconchia</taxon>
        <taxon>Euheterodonta</taxon>
        <taxon>Imparidentia</taxon>
        <taxon>Neoheterodontei</taxon>
        <taxon>Myida</taxon>
        <taxon>Myoidea</taxon>
        <taxon>Myidae</taxon>
        <taxon>Mya</taxon>
    </lineage>
</organism>
<dbReference type="EMBL" id="CP111019">
    <property type="protein sequence ID" value="WAR12860.1"/>
    <property type="molecule type" value="Genomic_DNA"/>
</dbReference>
<reference evidence="1" key="1">
    <citation type="submission" date="2022-11" db="EMBL/GenBank/DDBJ databases">
        <title>Centuries of genome instability and evolution in soft-shell clam transmissible cancer (bioRxiv).</title>
        <authorList>
            <person name="Hart S.F.M."/>
            <person name="Yonemitsu M.A."/>
            <person name="Giersch R.M."/>
            <person name="Beal B.F."/>
            <person name="Arriagada G."/>
            <person name="Davis B.W."/>
            <person name="Ostrander E.A."/>
            <person name="Goff S.P."/>
            <person name="Metzger M.J."/>
        </authorList>
    </citation>
    <scope>NUCLEOTIDE SEQUENCE</scope>
    <source>
        <strain evidence="1">MELC-2E11</strain>
        <tissue evidence="1">Siphon/mantle</tissue>
    </source>
</reference>
<evidence type="ECO:0000313" key="1">
    <source>
        <dbReference type="EMBL" id="WAR12860.1"/>
    </source>
</evidence>
<keyword evidence="2" id="KW-1185">Reference proteome</keyword>